<dbReference type="EMBL" id="CP030862">
    <property type="protein sequence ID" value="AXE27426.1"/>
    <property type="molecule type" value="Genomic_DNA"/>
</dbReference>
<dbReference type="AlphaFoldDB" id="A0A344U955"/>
<gene>
    <name evidence="2" type="ORF">C0216_10790</name>
</gene>
<feature type="transmembrane region" description="Helical" evidence="1">
    <location>
        <begin position="35"/>
        <end position="54"/>
    </location>
</feature>
<accession>A0A344U955</accession>
<evidence type="ECO:0000313" key="3">
    <source>
        <dbReference type="Proteomes" id="UP000252004"/>
    </source>
</evidence>
<organism evidence="2 3">
    <name type="scientific">Streptomyces globosus</name>
    <dbReference type="NCBI Taxonomy" id="68209"/>
    <lineage>
        <taxon>Bacteria</taxon>
        <taxon>Bacillati</taxon>
        <taxon>Actinomycetota</taxon>
        <taxon>Actinomycetes</taxon>
        <taxon>Kitasatosporales</taxon>
        <taxon>Streptomycetaceae</taxon>
        <taxon>Streptomyces</taxon>
    </lineage>
</organism>
<reference evidence="2 3" key="1">
    <citation type="submission" date="2018-01" db="EMBL/GenBank/DDBJ databases">
        <title>Draft genome Sequence of streptomyces globosus LZH-48.</title>
        <authorList>
            <person name="Ran K."/>
            <person name="Li Z."/>
            <person name="Wei S."/>
            <person name="Dong R."/>
        </authorList>
    </citation>
    <scope>NUCLEOTIDE SEQUENCE [LARGE SCALE GENOMIC DNA]</scope>
    <source>
        <strain evidence="2 3">LZH-48</strain>
    </source>
</reference>
<keyword evidence="1" id="KW-0472">Membrane</keyword>
<dbReference type="Proteomes" id="UP000252004">
    <property type="component" value="Chromosome"/>
</dbReference>
<evidence type="ECO:0000256" key="1">
    <source>
        <dbReference type="SAM" id="Phobius"/>
    </source>
</evidence>
<keyword evidence="1" id="KW-1133">Transmembrane helix</keyword>
<evidence type="ECO:0000313" key="2">
    <source>
        <dbReference type="EMBL" id="AXE27426.1"/>
    </source>
</evidence>
<keyword evidence="3" id="KW-1185">Reference proteome</keyword>
<keyword evidence="1" id="KW-0812">Transmembrane</keyword>
<proteinExistence type="predicted"/>
<feature type="transmembrane region" description="Helical" evidence="1">
    <location>
        <begin position="61"/>
        <end position="82"/>
    </location>
</feature>
<dbReference type="OrthoDB" id="4558679at2"/>
<sequence length="266" mass="27929">MKRGRCSRAARAAMFAAVCVLLAATGHVLTSGIAVPWWAVLPAFVGTIAAAWALADRERGLLAVTGATVAVQALLHAGFSLAQSLIHPSLPAGGSFARQWAAYLMCGEGTGPDPSTRETLEVADAAGLSTLVSQPPPGTAMTDVHGMHHLHHVHDVASTAAGTGMPATGHDMAGMSPTGMLAAHLLAAVLCGLWLAYAEQAAFGFVRTLAARLWIPLRILFRLLAPTTPHLHRVHVRRSRHRHALRRLLLVHAITSRGPPTGTAVL</sequence>
<name>A0A344U955_9ACTN</name>
<feature type="transmembrane region" description="Helical" evidence="1">
    <location>
        <begin position="12"/>
        <end position="29"/>
    </location>
</feature>
<dbReference type="KEGG" id="sgz:C0216_10790"/>
<evidence type="ECO:0008006" key="4">
    <source>
        <dbReference type="Google" id="ProtNLM"/>
    </source>
</evidence>
<feature type="transmembrane region" description="Helical" evidence="1">
    <location>
        <begin position="179"/>
        <end position="197"/>
    </location>
</feature>
<protein>
    <recommendedName>
        <fullName evidence="4">PE-PGRS family protein</fullName>
    </recommendedName>
</protein>